<keyword evidence="3" id="KW-1185">Reference proteome</keyword>
<reference evidence="2" key="1">
    <citation type="submission" date="2021-03" db="EMBL/GenBank/DDBJ databases">
        <title>Draft genome sequence of rust myrtle Austropuccinia psidii MF-1, a brazilian biotype.</title>
        <authorList>
            <person name="Quecine M.C."/>
            <person name="Pachon D.M.R."/>
            <person name="Bonatelli M.L."/>
            <person name="Correr F.H."/>
            <person name="Franceschini L.M."/>
            <person name="Leite T.F."/>
            <person name="Margarido G.R.A."/>
            <person name="Almeida C.A."/>
            <person name="Ferrarezi J.A."/>
            <person name="Labate C.A."/>
        </authorList>
    </citation>
    <scope>NUCLEOTIDE SEQUENCE</scope>
    <source>
        <strain evidence="2">MF-1</strain>
    </source>
</reference>
<dbReference type="AlphaFoldDB" id="A0A9Q3BX95"/>
<dbReference type="OrthoDB" id="264785at2759"/>
<gene>
    <name evidence="2" type="ORF">O181_012954</name>
</gene>
<accession>A0A9Q3BX95</accession>
<proteinExistence type="predicted"/>
<comment type="caution">
    <text evidence="2">The sequence shown here is derived from an EMBL/GenBank/DDBJ whole genome shotgun (WGS) entry which is preliminary data.</text>
</comment>
<dbReference type="EMBL" id="AVOT02003341">
    <property type="protein sequence ID" value="MBW0473239.1"/>
    <property type="molecule type" value="Genomic_DNA"/>
</dbReference>
<sequence>MHCGYKCPNFDSKLQESHERMKKLTASMDKIFKTLQEGHAQLRIASSETNKRLNKVFEQQHHCQRDRDCWDQDINKFFNVYQYVKPQQKGNILDDPYHQEDIEQDASLVNKAKSPSQYRHGYNMSYSENKALKQLPKASS</sequence>
<evidence type="ECO:0000256" key="1">
    <source>
        <dbReference type="SAM" id="MobiDB-lite"/>
    </source>
</evidence>
<name>A0A9Q3BX95_9BASI</name>
<organism evidence="2 3">
    <name type="scientific">Austropuccinia psidii MF-1</name>
    <dbReference type="NCBI Taxonomy" id="1389203"/>
    <lineage>
        <taxon>Eukaryota</taxon>
        <taxon>Fungi</taxon>
        <taxon>Dikarya</taxon>
        <taxon>Basidiomycota</taxon>
        <taxon>Pucciniomycotina</taxon>
        <taxon>Pucciniomycetes</taxon>
        <taxon>Pucciniales</taxon>
        <taxon>Sphaerophragmiaceae</taxon>
        <taxon>Austropuccinia</taxon>
    </lineage>
</organism>
<protein>
    <submittedName>
        <fullName evidence="2">Uncharacterized protein</fullName>
    </submittedName>
</protein>
<evidence type="ECO:0000313" key="3">
    <source>
        <dbReference type="Proteomes" id="UP000765509"/>
    </source>
</evidence>
<dbReference type="Proteomes" id="UP000765509">
    <property type="component" value="Unassembled WGS sequence"/>
</dbReference>
<feature type="region of interest" description="Disordered" evidence="1">
    <location>
        <begin position="109"/>
        <end position="140"/>
    </location>
</feature>
<evidence type="ECO:0000313" key="2">
    <source>
        <dbReference type="EMBL" id="MBW0473239.1"/>
    </source>
</evidence>